<gene>
    <name evidence="2" type="ORF">SAMN04488498_101271</name>
</gene>
<organism evidence="2 3">
    <name type="scientific">Neomesorhizobium albiziae</name>
    <dbReference type="NCBI Taxonomy" id="335020"/>
    <lineage>
        <taxon>Bacteria</taxon>
        <taxon>Pseudomonadati</taxon>
        <taxon>Pseudomonadota</taxon>
        <taxon>Alphaproteobacteria</taxon>
        <taxon>Hyphomicrobiales</taxon>
        <taxon>Phyllobacteriaceae</taxon>
        <taxon>Neomesorhizobium</taxon>
    </lineage>
</organism>
<protein>
    <submittedName>
        <fullName evidence="2">Uncharacterized protein</fullName>
    </submittedName>
</protein>
<sequence length="55" mass="6139">MAFPRHARIGGDQIKDGKEFIVIAPGLRRPEQDHALAGNPNNVFFRSNRKAEAHS</sequence>
<proteinExistence type="predicted"/>
<dbReference type="Proteomes" id="UP000323300">
    <property type="component" value="Unassembled WGS sequence"/>
</dbReference>
<accession>A0A1I3V995</accession>
<reference evidence="2 3" key="1">
    <citation type="submission" date="2016-10" db="EMBL/GenBank/DDBJ databases">
        <authorList>
            <person name="Varghese N."/>
            <person name="Submissions S."/>
        </authorList>
    </citation>
    <scope>NUCLEOTIDE SEQUENCE [LARGE SCALE GENOMIC DNA]</scope>
    <source>
        <strain evidence="2 3">DSM 21822</strain>
    </source>
</reference>
<dbReference type="EMBL" id="FOSL01000001">
    <property type="protein sequence ID" value="SFJ91533.1"/>
    <property type="molecule type" value="Genomic_DNA"/>
</dbReference>
<feature type="region of interest" description="Disordered" evidence="1">
    <location>
        <begin position="32"/>
        <end position="55"/>
    </location>
</feature>
<evidence type="ECO:0000256" key="1">
    <source>
        <dbReference type="SAM" id="MobiDB-lite"/>
    </source>
</evidence>
<name>A0A1I3V995_9HYPH</name>
<evidence type="ECO:0000313" key="2">
    <source>
        <dbReference type="EMBL" id="SFJ91533.1"/>
    </source>
</evidence>
<dbReference type="AlphaFoldDB" id="A0A1I3V995"/>
<keyword evidence="3" id="KW-1185">Reference proteome</keyword>
<evidence type="ECO:0000313" key="3">
    <source>
        <dbReference type="Proteomes" id="UP000323300"/>
    </source>
</evidence>